<organism evidence="2 3">
    <name type="scientific">Saguinus oedipus</name>
    <name type="common">Cotton-top tamarin</name>
    <name type="synonym">Oedipomidas oedipus</name>
    <dbReference type="NCBI Taxonomy" id="9490"/>
    <lineage>
        <taxon>Eukaryota</taxon>
        <taxon>Metazoa</taxon>
        <taxon>Chordata</taxon>
        <taxon>Craniata</taxon>
        <taxon>Vertebrata</taxon>
        <taxon>Euteleostomi</taxon>
        <taxon>Mammalia</taxon>
        <taxon>Eutheria</taxon>
        <taxon>Euarchontoglires</taxon>
        <taxon>Primates</taxon>
        <taxon>Haplorrhini</taxon>
        <taxon>Platyrrhini</taxon>
        <taxon>Cebidae</taxon>
        <taxon>Callitrichinae</taxon>
        <taxon>Saguinus</taxon>
    </lineage>
</organism>
<protein>
    <submittedName>
        <fullName evidence="2">Uncharacterized protein</fullName>
    </submittedName>
</protein>
<feature type="non-terminal residue" evidence="2">
    <location>
        <position position="1"/>
    </location>
</feature>
<name>A0ABQ9VND3_SAGOE</name>
<dbReference type="Proteomes" id="UP001266305">
    <property type="component" value="Unassembled WGS sequence"/>
</dbReference>
<evidence type="ECO:0000256" key="1">
    <source>
        <dbReference type="SAM" id="MobiDB-lite"/>
    </source>
</evidence>
<reference evidence="2 3" key="1">
    <citation type="submission" date="2023-05" db="EMBL/GenBank/DDBJ databases">
        <title>B98-5 Cell Line De Novo Hybrid Assembly: An Optical Mapping Approach.</title>
        <authorList>
            <person name="Kananen K."/>
            <person name="Auerbach J.A."/>
            <person name="Kautto E."/>
            <person name="Blachly J.S."/>
        </authorList>
    </citation>
    <scope>NUCLEOTIDE SEQUENCE [LARGE SCALE GENOMIC DNA]</scope>
    <source>
        <strain evidence="2">B95-8</strain>
        <tissue evidence="2">Cell line</tissue>
    </source>
</reference>
<feature type="compositionally biased region" description="Pro residues" evidence="1">
    <location>
        <begin position="70"/>
        <end position="85"/>
    </location>
</feature>
<proteinExistence type="predicted"/>
<gene>
    <name evidence="2" type="ORF">P7K49_010341</name>
</gene>
<dbReference type="EMBL" id="JASSZA010000005">
    <property type="protein sequence ID" value="KAK2110595.1"/>
    <property type="molecule type" value="Genomic_DNA"/>
</dbReference>
<feature type="region of interest" description="Disordered" evidence="1">
    <location>
        <begin position="1"/>
        <end position="117"/>
    </location>
</feature>
<accession>A0ABQ9VND3</accession>
<evidence type="ECO:0000313" key="2">
    <source>
        <dbReference type="EMBL" id="KAK2110595.1"/>
    </source>
</evidence>
<evidence type="ECO:0000313" key="3">
    <source>
        <dbReference type="Proteomes" id="UP001266305"/>
    </source>
</evidence>
<comment type="caution">
    <text evidence="2">The sequence shown here is derived from an EMBL/GenBank/DDBJ whole genome shotgun (WGS) entry which is preliminary data.</text>
</comment>
<sequence length="117" mass="11896">AAERKVCVVGGGGARPRASLDARQRQAGPGSGRWRTTSASSPPRVSPPPARCGAQPRASPPGGAGARPCCSPPGLPRCPHPPRPPTGLLTFGTWEPPAGGARGRGRAGWGRRSSPPR</sequence>
<keyword evidence="3" id="KW-1185">Reference proteome</keyword>